<evidence type="ECO:0000256" key="1">
    <source>
        <dbReference type="ARBA" id="ARBA00023015"/>
    </source>
</evidence>
<dbReference type="FunFam" id="2.170.150.80:FF:000009">
    <property type="entry name" value="NAC domain-containing protein 8"/>
    <property type="match status" value="1"/>
</dbReference>
<dbReference type="OrthoDB" id="643388at2759"/>
<reference evidence="6" key="2">
    <citation type="submission" date="2021-03" db="UniProtKB">
        <authorList>
            <consortium name="EnsemblPlants"/>
        </authorList>
    </citation>
    <scope>IDENTIFICATION</scope>
</reference>
<dbReference type="InterPro" id="IPR003441">
    <property type="entry name" value="NAC-dom"/>
</dbReference>
<dbReference type="PANTHER" id="PTHR31079">
    <property type="entry name" value="NAC DOMAIN-CONTAINING PROTEIN 73"/>
    <property type="match status" value="1"/>
</dbReference>
<dbReference type="OMA" id="FFFHKTV"/>
<dbReference type="PANTHER" id="PTHR31079:SF2">
    <property type="entry name" value="NAC DOMAIN CONTAINING PROTEIN 44-RELATED"/>
    <property type="match status" value="1"/>
</dbReference>
<sequence length="388" mass="42976">MAKSWIVDSKGIAKKVRHASLPSGVQIKDCGAKRECPKCHHWIDNSDVSYEWPGLPAGVKFDPSDSQLLEHLAAKSGAREVKPHAFIDEFIPTLEMDKGICYTHPQDLPGATKDGNSIHFFHKTSNAYASGQRKRRKIHNEQNQENVRWHKTGKTKPVYDNGVQKGCKKIMVLYKSSEKGSKPVKSNWVMHQYHLGSEDDEKDDAFVVSKIFYQQSKQTETEDNGVAATDDSNAVLNPYCPKTPKIVTPNPPRGSSAHCDDALDDNVLAAAEDTTCAKVESCITPSTSYMGNVDPPELAGESQVQDPGLNDFGLNDFGLNDFDESLLCKEIFSSCAPLDDTMSLNDLDDYCQSYGISNFDNIHLDSELQFADLLLGSQDSVLNWVDKP</sequence>
<reference evidence="6" key="1">
    <citation type="journal article" date="2017" name="Nature">
        <title>The genome of Chenopodium quinoa.</title>
        <authorList>
            <person name="Jarvis D.E."/>
            <person name="Ho Y.S."/>
            <person name="Lightfoot D.J."/>
            <person name="Schmoeckel S.M."/>
            <person name="Li B."/>
            <person name="Borm T.J.A."/>
            <person name="Ohyanagi H."/>
            <person name="Mineta K."/>
            <person name="Michell C.T."/>
            <person name="Saber N."/>
            <person name="Kharbatia N.M."/>
            <person name="Rupper R.R."/>
            <person name="Sharp A.R."/>
            <person name="Dally N."/>
            <person name="Boughton B.A."/>
            <person name="Woo Y.H."/>
            <person name="Gao G."/>
            <person name="Schijlen E.G.W.M."/>
            <person name="Guo X."/>
            <person name="Momin A.A."/>
            <person name="Negrao S."/>
            <person name="Al-Babili S."/>
            <person name="Gehring C."/>
            <person name="Roessner U."/>
            <person name="Jung C."/>
            <person name="Murphy K."/>
            <person name="Arold S.T."/>
            <person name="Gojobori T."/>
            <person name="van der Linden C.G."/>
            <person name="van Loo E.N."/>
            <person name="Jellen E.N."/>
            <person name="Maughan P.J."/>
            <person name="Tester M."/>
        </authorList>
    </citation>
    <scope>NUCLEOTIDE SEQUENCE [LARGE SCALE GENOMIC DNA]</scope>
    <source>
        <strain evidence="6">cv. PI 614886</strain>
    </source>
</reference>
<dbReference type="RefSeq" id="XP_021748824.1">
    <property type="nucleotide sequence ID" value="XM_021893132.1"/>
</dbReference>
<dbReference type="Gramene" id="AUR62004572-RA">
    <property type="protein sequence ID" value="AUR62004572-RA:cds"/>
    <property type="gene ID" value="AUR62004572"/>
</dbReference>
<keyword evidence="1" id="KW-0805">Transcription regulation</keyword>
<evidence type="ECO:0000313" key="6">
    <source>
        <dbReference type="EnsemblPlants" id="AUR62004572-RA:cds"/>
    </source>
</evidence>
<accession>A0A803KZW2</accession>
<evidence type="ECO:0000256" key="2">
    <source>
        <dbReference type="ARBA" id="ARBA00023125"/>
    </source>
</evidence>
<evidence type="ECO:0000256" key="3">
    <source>
        <dbReference type="ARBA" id="ARBA00023163"/>
    </source>
</evidence>
<dbReference type="KEGG" id="cqi:110714590"/>
<dbReference type="EnsemblPlants" id="AUR62004572-RA">
    <property type="protein sequence ID" value="AUR62004572-RA:cds"/>
    <property type="gene ID" value="AUR62004572"/>
</dbReference>
<organism evidence="6 7">
    <name type="scientific">Chenopodium quinoa</name>
    <name type="common">Quinoa</name>
    <dbReference type="NCBI Taxonomy" id="63459"/>
    <lineage>
        <taxon>Eukaryota</taxon>
        <taxon>Viridiplantae</taxon>
        <taxon>Streptophyta</taxon>
        <taxon>Embryophyta</taxon>
        <taxon>Tracheophyta</taxon>
        <taxon>Spermatophyta</taxon>
        <taxon>Magnoliopsida</taxon>
        <taxon>eudicotyledons</taxon>
        <taxon>Gunneridae</taxon>
        <taxon>Pentapetalae</taxon>
        <taxon>Caryophyllales</taxon>
        <taxon>Chenopodiaceae</taxon>
        <taxon>Chenopodioideae</taxon>
        <taxon>Atripliceae</taxon>
        <taxon>Chenopodium</taxon>
    </lineage>
</organism>
<dbReference type="PROSITE" id="PS51005">
    <property type="entry name" value="NAC"/>
    <property type="match status" value="1"/>
</dbReference>
<gene>
    <name evidence="6" type="primary">LOC110714590</name>
</gene>
<evidence type="ECO:0000259" key="5">
    <source>
        <dbReference type="PROSITE" id="PS51005"/>
    </source>
</evidence>
<dbReference type="SMR" id="A0A803KZW2"/>
<dbReference type="GO" id="GO:0005634">
    <property type="term" value="C:nucleus"/>
    <property type="evidence" value="ECO:0007669"/>
    <property type="project" value="TreeGrafter"/>
</dbReference>
<keyword evidence="3" id="KW-0804">Transcription</keyword>
<protein>
    <recommendedName>
        <fullName evidence="5">NAC domain-containing protein</fullName>
    </recommendedName>
</protein>
<dbReference type="Pfam" id="PF02365">
    <property type="entry name" value="NAM"/>
    <property type="match status" value="1"/>
</dbReference>
<keyword evidence="7" id="KW-1185">Reference proteome</keyword>
<dbReference type="GO" id="GO:0003700">
    <property type="term" value="F:DNA-binding transcription factor activity"/>
    <property type="evidence" value="ECO:0007669"/>
    <property type="project" value="InterPro"/>
</dbReference>
<evidence type="ECO:0000313" key="7">
    <source>
        <dbReference type="Proteomes" id="UP000596660"/>
    </source>
</evidence>
<feature type="domain" description="NAC" evidence="5">
    <location>
        <begin position="55"/>
        <end position="214"/>
    </location>
</feature>
<dbReference type="Gene3D" id="2.170.150.80">
    <property type="entry name" value="NAC domain"/>
    <property type="match status" value="1"/>
</dbReference>
<dbReference type="SUPFAM" id="SSF101941">
    <property type="entry name" value="NAC domain"/>
    <property type="match status" value="1"/>
</dbReference>
<dbReference type="InterPro" id="IPR036093">
    <property type="entry name" value="NAC_dom_sf"/>
</dbReference>
<dbReference type="InterPro" id="IPR044799">
    <property type="entry name" value="SOG1-like"/>
</dbReference>
<keyword evidence="2" id="KW-0238">DNA-binding</keyword>
<dbReference type="AlphaFoldDB" id="A0A803KZW2"/>
<dbReference type="GO" id="GO:0000976">
    <property type="term" value="F:transcription cis-regulatory region binding"/>
    <property type="evidence" value="ECO:0007669"/>
    <property type="project" value="TreeGrafter"/>
</dbReference>
<dbReference type="Proteomes" id="UP000596660">
    <property type="component" value="Unplaced"/>
</dbReference>
<evidence type="ECO:0000256" key="4">
    <source>
        <dbReference type="ARBA" id="ARBA00023242"/>
    </source>
</evidence>
<proteinExistence type="predicted"/>
<name>A0A803KZW2_CHEQI</name>
<dbReference type="GeneID" id="110714590"/>
<keyword evidence="4" id="KW-0539">Nucleus</keyword>